<dbReference type="InterPro" id="IPR036537">
    <property type="entry name" value="Adaptor_Cbl_N_dom_sf"/>
</dbReference>
<dbReference type="Pfam" id="PF24883">
    <property type="entry name" value="NPHP3_N"/>
    <property type="match status" value="1"/>
</dbReference>
<dbReference type="GO" id="GO:0007166">
    <property type="term" value="P:cell surface receptor signaling pathway"/>
    <property type="evidence" value="ECO:0007669"/>
    <property type="project" value="InterPro"/>
</dbReference>
<dbReference type="Gene3D" id="1.20.930.20">
    <property type="entry name" value="Adaptor protein Cbl, N-terminal domain"/>
    <property type="match status" value="1"/>
</dbReference>
<dbReference type="EMBL" id="KN833004">
    <property type="protein sequence ID" value="KIM80374.1"/>
    <property type="molecule type" value="Genomic_DNA"/>
</dbReference>
<dbReference type="InterPro" id="IPR059179">
    <property type="entry name" value="MLKL-like_MCAfunc"/>
</dbReference>
<name>A0A0C3FKB5_PILCF</name>
<dbReference type="PROSITE" id="PS50837">
    <property type="entry name" value="NACHT"/>
    <property type="match status" value="1"/>
</dbReference>
<dbReference type="Gene3D" id="3.40.50.300">
    <property type="entry name" value="P-loop containing nucleotide triphosphate hydrolases"/>
    <property type="match status" value="1"/>
</dbReference>
<dbReference type="CDD" id="cd21037">
    <property type="entry name" value="MLKL_NTD"/>
    <property type="match status" value="1"/>
</dbReference>
<sequence>MVLEFVNIIGSIDQTLRFQFPSNSDVNDKKSIAEKYLEDLQAVVSAIKSKYQIVLQRNHVDTADTSGSSITWDSSSKLGKSIGFLKILKEAAGIAPVPFLKGAIGTALVLLQMSQTTRGNREDMARLADMAGDFVASIRAACEQPGRPESRDFQLAINNFTKVLNTILQRCQVFGSRPLLSRIINYDNDKDGIADCQNALQHAIRNFNLQVAIVHQNTLETLLAAQGNVMTAMDRELLERLSRPPLAFSKREYLPSSRTDELAKIIDWIENSTADKRVFWLSGGTGMGKTTLSSHLRDSLSRAGRLAACFFFSRNNGKQDDPGFVIEALAYQLAQVDHDMANAICKAIRSHHPDRQFLSQFQAFVLNPLLAASLPLPMVIIFDALDEYKDVVDLLDAMTELIPKIPRNIRILFTSRPDAQIQVRMRKLNATELSLYPAAQSVIEAFFRERLRSVEGWRSVSPAQDQILRLVDAAKGHFMWAATACSVVANPSNGYPDDVLEQILAPHSLFRHSAEARLDSLYHGALSRAFPNKPEAMPSLQNYRRVLGAILVVEVRLNISNLQAILGRTARVDAIVSDLRSLQTQMSSEPTLDRPVTPASERFHASFLDFIADPQRCTDILLPSASRYRIDLSESHMYVAHASLQRMNEFFDSEQGKAALYTDSVDRPQYAFDYWAIHVYACDVISDDLRRAITDFSERNFLHWFRIQIRSFCGENASDFIPNIDHDLDAPGRFHRFGVDCRRYTDYGTDVRQLDVFISVQGVAMKLAANDHSRRDEFITGMGIALLRRYQLLGRMSDLDTALKFYREALLLCPVNHPRRWNVLEGTANALRVRYDSNGALGDLNESISMLQESLEIVTDTEERYLSVCKLAFSFYRRYEKSGSPHDLKDAVAMTEEASAMRKPSSPQHARLIMYKHKYRVEDLNREDLDELDSIIVWYQEWLPTNSANHWRPYGVYHLAQALHTRFKSTGDPSDLDEAIHLLRDLLESVPETHSHRRRFLSHSISFLQVRFTLNGKLDDSKEAAALQLELEATVGGE</sequence>
<proteinExistence type="predicted"/>
<dbReference type="Proteomes" id="UP000054166">
    <property type="component" value="Unassembled WGS sequence"/>
</dbReference>
<dbReference type="OrthoDB" id="3261813at2759"/>
<dbReference type="HOGENOM" id="CLU_293028_0_0_1"/>
<dbReference type="InterPro" id="IPR027417">
    <property type="entry name" value="P-loop_NTPase"/>
</dbReference>
<dbReference type="PANTHER" id="PTHR10039:SF17">
    <property type="entry name" value="FUNGAL STAND N-TERMINAL GOODBYE DOMAIN-CONTAINING PROTEIN-RELATED"/>
    <property type="match status" value="1"/>
</dbReference>
<feature type="domain" description="NACHT" evidence="2">
    <location>
        <begin position="277"/>
        <end position="419"/>
    </location>
</feature>
<dbReference type="InterPro" id="IPR007111">
    <property type="entry name" value="NACHT_NTPase"/>
</dbReference>
<gene>
    <name evidence="3" type="ORF">PILCRDRAFT_89649</name>
</gene>
<evidence type="ECO:0000313" key="4">
    <source>
        <dbReference type="Proteomes" id="UP000054166"/>
    </source>
</evidence>
<accession>A0A0C3FKB5</accession>
<dbReference type="AlphaFoldDB" id="A0A0C3FKB5"/>
<keyword evidence="4" id="KW-1185">Reference proteome</keyword>
<keyword evidence="1" id="KW-0677">Repeat</keyword>
<dbReference type="InParanoid" id="A0A0C3FKB5"/>
<dbReference type="PANTHER" id="PTHR10039">
    <property type="entry name" value="AMELOGENIN"/>
    <property type="match status" value="1"/>
</dbReference>
<dbReference type="Gene3D" id="1.25.40.10">
    <property type="entry name" value="Tetratricopeptide repeat domain"/>
    <property type="match status" value="1"/>
</dbReference>
<evidence type="ECO:0000259" key="2">
    <source>
        <dbReference type="PROSITE" id="PS50837"/>
    </source>
</evidence>
<dbReference type="SUPFAM" id="SSF52540">
    <property type="entry name" value="P-loop containing nucleoside triphosphate hydrolases"/>
    <property type="match status" value="1"/>
</dbReference>
<dbReference type="InterPro" id="IPR056884">
    <property type="entry name" value="NPHP3-like_N"/>
</dbReference>
<evidence type="ECO:0000313" key="3">
    <source>
        <dbReference type="EMBL" id="KIM80374.1"/>
    </source>
</evidence>
<organism evidence="3 4">
    <name type="scientific">Piloderma croceum (strain F 1598)</name>
    <dbReference type="NCBI Taxonomy" id="765440"/>
    <lineage>
        <taxon>Eukaryota</taxon>
        <taxon>Fungi</taxon>
        <taxon>Dikarya</taxon>
        <taxon>Basidiomycota</taxon>
        <taxon>Agaricomycotina</taxon>
        <taxon>Agaricomycetes</taxon>
        <taxon>Agaricomycetidae</taxon>
        <taxon>Atheliales</taxon>
        <taxon>Atheliaceae</taxon>
        <taxon>Piloderma</taxon>
    </lineage>
</organism>
<reference evidence="3 4" key="1">
    <citation type="submission" date="2014-04" db="EMBL/GenBank/DDBJ databases">
        <authorList>
            <consortium name="DOE Joint Genome Institute"/>
            <person name="Kuo A."/>
            <person name="Tarkka M."/>
            <person name="Buscot F."/>
            <person name="Kohler A."/>
            <person name="Nagy L.G."/>
            <person name="Floudas D."/>
            <person name="Copeland A."/>
            <person name="Barry K.W."/>
            <person name="Cichocki N."/>
            <person name="Veneault-Fourrey C."/>
            <person name="LaButti K."/>
            <person name="Lindquist E.A."/>
            <person name="Lipzen A."/>
            <person name="Lundell T."/>
            <person name="Morin E."/>
            <person name="Murat C."/>
            <person name="Sun H."/>
            <person name="Tunlid A."/>
            <person name="Henrissat B."/>
            <person name="Grigoriev I.V."/>
            <person name="Hibbett D.S."/>
            <person name="Martin F."/>
            <person name="Nordberg H.P."/>
            <person name="Cantor M.N."/>
            <person name="Hua S.X."/>
        </authorList>
    </citation>
    <scope>NUCLEOTIDE SEQUENCE [LARGE SCALE GENOMIC DNA]</scope>
    <source>
        <strain evidence="3 4">F 1598</strain>
    </source>
</reference>
<reference evidence="4" key="2">
    <citation type="submission" date="2015-01" db="EMBL/GenBank/DDBJ databases">
        <title>Evolutionary Origins and Diversification of the Mycorrhizal Mutualists.</title>
        <authorList>
            <consortium name="DOE Joint Genome Institute"/>
            <consortium name="Mycorrhizal Genomics Consortium"/>
            <person name="Kohler A."/>
            <person name="Kuo A."/>
            <person name="Nagy L.G."/>
            <person name="Floudas D."/>
            <person name="Copeland A."/>
            <person name="Barry K.W."/>
            <person name="Cichocki N."/>
            <person name="Veneault-Fourrey C."/>
            <person name="LaButti K."/>
            <person name="Lindquist E.A."/>
            <person name="Lipzen A."/>
            <person name="Lundell T."/>
            <person name="Morin E."/>
            <person name="Murat C."/>
            <person name="Riley R."/>
            <person name="Ohm R."/>
            <person name="Sun H."/>
            <person name="Tunlid A."/>
            <person name="Henrissat B."/>
            <person name="Grigoriev I.V."/>
            <person name="Hibbett D.S."/>
            <person name="Martin F."/>
        </authorList>
    </citation>
    <scope>NUCLEOTIDE SEQUENCE [LARGE SCALE GENOMIC DNA]</scope>
    <source>
        <strain evidence="4">F 1598</strain>
    </source>
</reference>
<evidence type="ECO:0000256" key="1">
    <source>
        <dbReference type="ARBA" id="ARBA00022737"/>
    </source>
</evidence>
<protein>
    <recommendedName>
        <fullName evidence="2">NACHT domain-containing protein</fullName>
    </recommendedName>
</protein>
<dbReference type="InterPro" id="IPR011990">
    <property type="entry name" value="TPR-like_helical_dom_sf"/>
</dbReference>